<dbReference type="InterPro" id="IPR036188">
    <property type="entry name" value="FAD/NAD-bd_sf"/>
</dbReference>
<comment type="cofactor">
    <cofactor evidence="1">
        <name>FAD</name>
        <dbReference type="ChEBI" id="CHEBI:57692"/>
    </cofactor>
</comment>
<keyword evidence="4" id="KW-1015">Disulfide bond</keyword>
<organism evidence="7 8">
    <name type="scientific">Basidiobolus ranarum</name>
    <dbReference type="NCBI Taxonomy" id="34480"/>
    <lineage>
        <taxon>Eukaryota</taxon>
        <taxon>Fungi</taxon>
        <taxon>Fungi incertae sedis</taxon>
        <taxon>Zoopagomycota</taxon>
        <taxon>Entomophthoromycotina</taxon>
        <taxon>Basidiobolomycetes</taxon>
        <taxon>Basidiobolales</taxon>
        <taxon>Basidiobolaceae</taxon>
        <taxon>Basidiobolus</taxon>
    </lineage>
</organism>
<proteinExistence type="inferred from homology"/>
<accession>A0ABR2WR14</accession>
<comment type="similarity">
    <text evidence="2">Belongs to the class-I pyridine nucleotide-disulfide oxidoreductase family.</text>
</comment>
<dbReference type="GO" id="GO:0004362">
    <property type="term" value="F:glutathione-disulfide reductase (NADPH) activity"/>
    <property type="evidence" value="ECO:0007669"/>
    <property type="project" value="UniProtKB-EC"/>
</dbReference>
<reference evidence="7 8" key="1">
    <citation type="submission" date="2023-04" db="EMBL/GenBank/DDBJ databases">
        <title>Genome of Basidiobolus ranarum AG-B5.</title>
        <authorList>
            <person name="Stajich J.E."/>
            <person name="Carter-House D."/>
            <person name="Gryganskyi A."/>
        </authorList>
    </citation>
    <scope>NUCLEOTIDE SEQUENCE [LARGE SCALE GENOMIC DNA]</scope>
    <source>
        <strain evidence="7 8">AG-B5</strain>
    </source>
</reference>
<dbReference type="SUPFAM" id="SSF51905">
    <property type="entry name" value="FAD/NAD(P)-binding domain"/>
    <property type="match status" value="1"/>
</dbReference>
<evidence type="ECO:0000256" key="1">
    <source>
        <dbReference type="ARBA" id="ARBA00001974"/>
    </source>
</evidence>
<dbReference type="InterPro" id="IPR046952">
    <property type="entry name" value="GSHR/TRXR-like"/>
</dbReference>
<evidence type="ECO:0000256" key="4">
    <source>
        <dbReference type="ARBA" id="ARBA00023157"/>
    </source>
</evidence>
<evidence type="ECO:0000313" key="8">
    <source>
        <dbReference type="Proteomes" id="UP001479436"/>
    </source>
</evidence>
<comment type="caution">
    <text evidence="7">The sequence shown here is derived from an EMBL/GenBank/DDBJ whole genome shotgun (WGS) entry which is preliminary data.</text>
</comment>
<name>A0ABR2WR14_9FUNG</name>
<keyword evidence="3 7" id="KW-0560">Oxidoreductase</keyword>
<dbReference type="Gene3D" id="3.50.50.60">
    <property type="entry name" value="FAD/NAD(P)-binding domain"/>
    <property type="match status" value="2"/>
</dbReference>
<protein>
    <submittedName>
        <fullName evidence="7">Glutathione reductase</fullName>
        <ecNumber evidence="7">1.8.1.7</ecNumber>
    </submittedName>
</protein>
<dbReference type="EMBL" id="JASJQH010000527">
    <property type="protein sequence ID" value="KAK9763938.1"/>
    <property type="molecule type" value="Genomic_DNA"/>
</dbReference>
<evidence type="ECO:0000256" key="3">
    <source>
        <dbReference type="ARBA" id="ARBA00023002"/>
    </source>
</evidence>
<dbReference type="PANTHER" id="PTHR42737:SF2">
    <property type="entry name" value="GLUTATHIONE REDUCTASE"/>
    <property type="match status" value="1"/>
</dbReference>
<evidence type="ECO:0000259" key="6">
    <source>
        <dbReference type="Pfam" id="PF07992"/>
    </source>
</evidence>
<keyword evidence="5" id="KW-0676">Redox-active center</keyword>
<evidence type="ECO:0000256" key="2">
    <source>
        <dbReference type="ARBA" id="ARBA00007532"/>
    </source>
</evidence>
<evidence type="ECO:0000256" key="5">
    <source>
        <dbReference type="ARBA" id="ARBA00023284"/>
    </source>
</evidence>
<evidence type="ECO:0000313" key="7">
    <source>
        <dbReference type="EMBL" id="KAK9763938.1"/>
    </source>
</evidence>
<feature type="domain" description="FAD/NAD(P)-binding" evidence="6">
    <location>
        <begin position="2"/>
        <end position="86"/>
    </location>
</feature>
<keyword evidence="8" id="KW-1185">Reference proteome</keyword>
<dbReference type="PANTHER" id="PTHR42737">
    <property type="entry name" value="GLUTATHIONE REDUCTASE"/>
    <property type="match status" value="1"/>
</dbReference>
<gene>
    <name evidence="7" type="primary">GLR1_2</name>
    <name evidence="7" type="ORF">K7432_008959</name>
</gene>
<sequence length="86" mass="9769">MIQETILKEMENTEINVIKKSSVKGLERKNPNGPITAKYSSEDKDDSIQVDTVLWAIGRVPNIEDLNLEKNGIRLSEKGYIVCDEY</sequence>
<dbReference type="EC" id="1.8.1.7" evidence="7"/>
<dbReference type="InterPro" id="IPR023753">
    <property type="entry name" value="FAD/NAD-binding_dom"/>
</dbReference>
<dbReference type="Pfam" id="PF07992">
    <property type="entry name" value="Pyr_redox_2"/>
    <property type="match status" value="1"/>
</dbReference>
<dbReference type="Proteomes" id="UP001479436">
    <property type="component" value="Unassembled WGS sequence"/>
</dbReference>